<geneLocation type="plasmid" evidence="2">
    <name>pfdu301d</name>
</geneLocation>
<gene>
    <name evidence="1" type="ORF">FDZ14_35230</name>
</gene>
<reference evidence="1 2" key="1">
    <citation type="submission" date="2019-10" db="EMBL/GenBank/DDBJ databases">
        <title>Complete genome sequences for adaption low water activity.</title>
        <authorList>
            <person name="Zhao L."/>
            <person name="Zhong J."/>
        </authorList>
    </citation>
    <scope>NUCLEOTIDE SEQUENCE [LARGE SCALE GENOMIC DNA]</scope>
    <source>
        <strain evidence="1 2">FDU301</strain>
        <plasmid evidence="2">pfdu301d</plasmid>
    </source>
</reference>
<organism evidence="1 2">
    <name type="scientific">Priestia megaterium</name>
    <name type="common">Bacillus megaterium</name>
    <dbReference type="NCBI Taxonomy" id="1404"/>
    <lineage>
        <taxon>Bacteria</taxon>
        <taxon>Bacillati</taxon>
        <taxon>Bacillota</taxon>
        <taxon>Bacilli</taxon>
        <taxon>Bacillales</taxon>
        <taxon>Bacillaceae</taxon>
        <taxon>Priestia</taxon>
    </lineage>
</organism>
<accession>A0A6M6E7I3</accession>
<sequence>MDLGECTGLNSWRVTKYNPLHRNNEGSYLYDDWTSFHEVGDKVSLVNYLRVEEAYIQAIVAFMNDMNITTVYIHALELSSDRLTIQNEYDFTSDLWIGKSISIEEVKKLAKLTLREEAWCKLGIKNQFFVHFGYDYYMYIGANSNCHGARESVESLGLYVEEFESPY</sequence>
<evidence type="ECO:0000313" key="2">
    <source>
        <dbReference type="Proteomes" id="UP000501076"/>
    </source>
</evidence>
<protein>
    <submittedName>
        <fullName evidence="1">Uncharacterized protein</fullName>
    </submittedName>
</protein>
<evidence type="ECO:0000313" key="1">
    <source>
        <dbReference type="EMBL" id="QJX81424.1"/>
    </source>
</evidence>
<dbReference type="Proteomes" id="UP000501076">
    <property type="component" value="Plasmid pFDU301D"/>
</dbReference>
<name>A0A6M6E7I3_PRIMG</name>
<proteinExistence type="predicted"/>
<keyword evidence="1" id="KW-0614">Plasmid</keyword>
<dbReference type="EMBL" id="CP045276">
    <property type="protein sequence ID" value="QJX81424.1"/>
    <property type="molecule type" value="Genomic_DNA"/>
</dbReference>
<dbReference type="AlphaFoldDB" id="A0A6M6E7I3"/>